<dbReference type="Pfam" id="PF26035">
    <property type="entry name" value="DUF8010"/>
    <property type="match status" value="1"/>
</dbReference>
<evidence type="ECO:0000313" key="4">
    <source>
        <dbReference type="Proteomes" id="UP000182938"/>
    </source>
</evidence>
<dbReference type="RefSeq" id="WP_072625054.1">
    <property type="nucleotide sequence ID" value="NZ_CP013290.1"/>
</dbReference>
<evidence type="ECO:0000259" key="2">
    <source>
        <dbReference type="Pfam" id="PF26572"/>
    </source>
</evidence>
<dbReference type="KEGG" id="jte:ASJ30_10480"/>
<dbReference type="InterPro" id="IPR058498">
    <property type="entry name" value="DUF8185"/>
</dbReference>
<evidence type="ECO:0000313" key="3">
    <source>
        <dbReference type="EMBL" id="APH01899.1"/>
    </source>
</evidence>
<dbReference type="Pfam" id="PF26572">
    <property type="entry name" value="DUF8185"/>
    <property type="match status" value="1"/>
</dbReference>
<name>A0A1L3MHX9_9MICO</name>
<dbReference type="AlphaFoldDB" id="A0A1L3MHX9"/>
<organism evidence="3 4">
    <name type="scientific">Janibacter indicus</name>
    <dbReference type="NCBI Taxonomy" id="857417"/>
    <lineage>
        <taxon>Bacteria</taxon>
        <taxon>Bacillati</taxon>
        <taxon>Actinomycetota</taxon>
        <taxon>Actinomycetes</taxon>
        <taxon>Micrococcales</taxon>
        <taxon>Intrasporangiaceae</taxon>
        <taxon>Janibacter</taxon>
    </lineage>
</organism>
<protein>
    <submittedName>
        <fullName evidence="3">Uncharacterized protein</fullName>
    </submittedName>
</protein>
<accession>A0A1L3MHX9</accession>
<sequence>MTPLRLADAESAADLTTYLTRAKRLDEGGDVRLQAVGSVLAAWTCVLPGRGLGSTGLVLGLRTYALAEASSMDTTVLLSAVTDRLARGGTQIEQPPVTSQPTWRALTPPRSGWEPVGVVADAKLLAAARAGIAEVAEGAPEGSGASAVADLRSRVWGRPTSTIPPVPAGTAFGLHALGFLRPDADARAQIHTVGPWTRVATDRGFVLAR</sequence>
<dbReference type="EMBL" id="CP013290">
    <property type="protein sequence ID" value="APH01899.1"/>
    <property type="molecule type" value="Genomic_DNA"/>
</dbReference>
<feature type="domain" description="DUF8185" evidence="2">
    <location>
        <begin position="108"/>
        <end position="209"/>
    </location>
</feature>
<evidence type="ECO:0000259" key="1">
    <source>
        <dbReference type="Pfam" id="PF26035"/>
    </source>
</evidence>
<gene>
    <name evidence="3" type="ORF">ASJ30_10480</name>
</gene>
<dbReference type="Proteomes" id="UP000182938">
    <property type="component" value="Chromosome"/>
</dbReference>
<feature type="domain" description="DUF8010" evidence="1">
    <location>
        <begin position="2"/>
        <end position="104"/>
    </location>
</feature>
<reference evidence="3 4" key="1">
    <citation type="submission" date="2015-11" db="EMBL/GenBank/DDBJ databases">
        <authorList>
            <person name="Zhang Y."/>
            <person name="Guo Z."/>
        </authorList>
    </citation>
    <scope>NUCLEOTIDE SEQUENCE [LARGE SCALE GENOMIC DNA]</scope>
    <source>
        <strain evidence="3 4">YFY001</strain>
    </source>
</reference>
<proteinExistence type="predicted"/>
<dbReference type="InterPro" id="IPR058323">
    <property type="entry name" value="DUF8010"/>
</dbReference>
<keyword evidence="4" id="KW-1185">Reference proteome</keyword>